<dbReference type="STRING" id="77020.A0A0M8MWD9"/>
<comment type="caution">
    <text evidence="1">Lacks conserved residue(s) required for the propagation of feature annotation.</text>
</comment>
<dbReference type="SUPFAM" id="SSF52172">
    <property type="entry name" value="CheY-like"/>
    <property type="match status" value="1"/>
</dbReference>
<feature type="compositionally biased region" description="Polar residues" evidence="2">
    <location>
        <begin position="20"/>
        <end position="37"/>
    </location>
</feature>
<dbReference type="VEuPathDB" id="FungiDB:Malapachy_0878"/>
<dbReference type="RefSeq" id="XP_017992752.1">
    <property type="nucleotide sequence ID" value="XM_018135391.1"/>
</dbReference>
<sequence>MTSDWTASSPRSKGKASPPLSRTQRALRSSDVFGSTESKYEALMRDDASSTAGIFELDTDGTSGSETDDPGGSAHSALPQRISAGRHQRTASHHARTGRGSPMPPPYRLPWSRTSDGSTSTSASTGGISGPAQPMLPTSRSFRNTPSFSSPLASAPTLPNDDEAPGPRIRPSSSMPRASTMPWHSRRTSSNHRVTPPSSMGYPESSAHGGPAHYLSPRHAMHRRSRSSASMPGDVVACNSPIGGPDGVDPGLIAAIGQGPPPTRRSVSALPMHSIPLSPPGEARSLWTDSPMSSPGLRRDTIRLQRVPRNVARANDLVVPTHTARETVRLVSPQPSPTEADMQGPMKPTTLLGLALAWPSENPSMPHAPQIKPELDANILSISRAIKAKRWQREATQPWDDAWYEHADVHAPCAMHACAHMDSVRTKLQHLETSSPLYTRLADGIHVTASTPCLASLRRRTRRSMPRAPSPGRPRKPDTPGEKARVVSEKWTSKTLRRPSSASIDDSDAAQKQQLWNELVEAKASCDQELDKILTGIITLSDELLDQCDMSIDPDTTSVEVKWDGPMPLALLERLASIAVDVRTTSLHTLLHAPSRCSAAIAGVQALGTLWDEHPDWQGRGWYVESLLTLAALSRVLEWWDAEHQFWSDDQVAAATAAMSMTTSASSSRRVSRGAEPSSHDTTPAPSKQDPPAEKPVPGPPKRIQTSSMLLELTLDLHIQFLSSAWQRVVGMDPAELMDEPVSKILIHGGTSLLERAMRQLRESGGHTVEVTLDIAVLGTESAHTPYAMTAQGMLVHHHATHLPSHTMWVLSPRDEDAPDTDDVRVSGTIGGLPNDTHDVSTELVLCRICERDIPSWFFAKHSEICHEMHRLEMELGTCNEALLELHEAASALYEALRSPEPLASAPHFRNMPLASVSSLEARRILSRVLRALDEAMNISVPSLPASGELDREAMLSPTSRQHMRSLHALTLPQPRDEALALLCHDANTTIQNKIHAVNRMRNTIVYVETVRLESEMYLDSQRDAEADTEEGREQRELASSTAAAALPTATTTAVTAPALVVGSASVEESMSHALQDMAQLQLASSPTKSRPTDESRSAMPIPISRRPLLSTPPLSPFLAPNEPPANDEVLRRMRMEHGIAPSSSPAASATSSTDSPAGPGTPSSQYMIPRTFSSPVRRPSRQASAVSMPVAVPETERHVLLADSNPVSRKILQVMLTSISATVTTVHDGADLVQTAMSDTKFDAILIKLGMRVIDVQDGVRMIKSTRNPNVCTPILALVTGDTHVDVTGSVFDGVLSLPATPASIAHVLSGLYDTSEAAWGEEDKP</sequence>
<dbReference type="PROSITE" id="PS50110">
    <property type="entry name" value="RESPONSE_REGULATORY"/>
    <property type="match status" value="1"/>
</dbReference>
<feature type="region of interest" description="Disordered" evidence="2">
    <location>
        <begin position="1140"/>
        <end position="1190"/>
    </location>
</feature>
<feature type="domain" description="Response regulatory" evidence="3">
    <location>
        <begin position="1199"/>
        <end position="1314"/>
    </location>
</feature>
<feature type="region of interest" description="Disordered" evidence="2">
    <location>
        <begin position="1081"/>
        <end position="1126"/>
    </location>
</feature>
<feature type="region of interest" description="Disordered" evidence="2">
    <location>
        <begin position="1"/>
        <end position="213"/>
    </location>
</feature>
<dbReference type="EMBL" id="LGAV01000003">
    <property type="protein sequence ID" value="KOS15120.1"/>
    <property type="molecule type" value="Genomic_DNA"/>
</dbReference>
<accession>A0A0M8MWD9</accession>
<evidence type="ECO:0000259" key="3">
    <source>
        <dbReference type="PROSITE" id="PS50110"/>
    </source>
</evidence>
<evidence type="ECO:0000256" key="2">
    <source>
        <dbReference type="SAM" id="MobiDB-lite"/>
    </source>
</evidence>
<name>A0A0M8MWD9_9BASI</name>
<dbReference type="GO" id="GO:0000160">
    <property type="term" value="P:phosphorelay signal transduction system"/>
    <property type="evidence" value="ECO:0007669"/>
    <property type="project" value="InterPro"/>
</dbReference>
<evidence type="ECO:0000313" key="5">
    <source>
        <dbReference type="Proteomes" id="UP000037751"/>
    </source>
</evidence>
<organism evidence="4 5">
    <name type="scientific">Malassezia pachydermatis</name>
    <dbReference type="NCBI Taxonomy" id="77020"/>
    <lineage>
        <taxon>Eukaryota</taxon>
        <taxon>Fungi</taxon>
        <taxon>Dikarya</taxon>
        <taxon>Basidiomycota</taxon>
        <taxon>Ustilaginomycotina</taxon>
        <taxon>Malasseziomycetes</taxon>
        <taxon>Malasseziales</taxon>
        <taxon>Malasseziaceae</taxon>
        <taxon>Malassezia</taxon>
    </lineage>
</organism>
<reference evidence="4 5" key="1">
    <citation type="submission" date="2015-07" db="EMBL/GenBank/DDBJ databases">
        <title>Draft Genome Sequence of Malassezia furfur CBS1878 and Malassezia pachydermatis CBS1879.</title>
        <authorList>
            <person name="Triana S."/>
            <person name="Ohm R."/>
            <person name="Gonzalez A."/>
            <person name="DeCock H."/>
            <person name="Restrepo S."/>
            <person name="Celis A."/>
        </authorList>
    </citation>
    <scope>NUCLEOTIDE SEQUENCE [LARGE SCALE GENOMIC DNA]</scope>
    <source>
        <strain evidence="4 5">CBS 1879</strain>
    </source>
</reference>
<evidence type="ECO:0000256" key="1">
    <source>
        <dbReference type="PROSITE-ProRule" id="PRU00169"/>
    </source>
</evidence>
<dbReference type="InterPro" id="IPR001789">
    <property type="entry name" value="Sig_transdc_resp-reg_receiver"/>
</dbReference>
<gene>
    <name evidence="4" type="ORF">Malapachy_0878</name>
</gene>
<dbReference type="Gene3D" id="3.40.50.2300">
    <property type="match status" value="1"/>
</dbReference>
<feature type="compositionally biased region" description="Polar residues" evidence="2">
    <location>
        <begin position="1162"/>
        <end position="1175"/>
    </location>
</feature>
<protein>
    <submittedName>
        <fullName evidence="4">Agc ndr protein kinase</fullName>
    </submittedName>
</protein>
<dbReference type="InterPro" id="IPR011006">
    <property type="entry name" value="CheY-like_superfamily"/>
</dbReference>
<feature type="compositionally biased region" description="Low complexity" evidence="2">
    <location>
        <begin position="60"/>
        <end position="73"/>
    </location>
</feature>
<dbReference type="GeneID" id="28727266"/>
<keyword evidence="5" id="KW-1185">Reference proteome</keyword>
<feature type="region of interest" description="Disordered" evidence="2">
    <location>
        <begin position="663"/>
        <end position="704"/>
    </location>
</feature>
<dbReference type="GO" id="GO:0016301">
    <property type="term" value="F:kinase activity"/>
    <property type="evidence" value="ECO:0007669"/>
    <property type="project" value="UniProtKB-KW"/>
</dbReference>
<feature type="compositionally biased region" description="Polar residues" evidence="2">
    <location>
        <begin position="1"/>
        <end position="11"/>
    </location>
</feature>
<feature type="compositionally biased region" description="Low complexity" evidence="2">
    <location>
        <begin position="112"/>
        <end position="126"/>
    </location>
</feature>
<evidence type="ECO:0000313" key="4">
    <source>
        <dbReference type="EMBL" id="KOS15120.1"/>
    </source>
</evidence>
<feature type="region of interest" description="Disordered" evidence="2">
    <location>
        <begin position="457"/>
        <end position="508"/>
    </location>
</feature>
<feature type="compositionally biased region" description="Polar residues" evidence="2">
    <location>
        <begin position="136"/>
        <end position="152"/>
    </location>
</feature>
<feature type="compositionally biased region" description="Basic residues" evidence="2">
    <location>
        <begin position="84"/>
        <end position="97"/>
    </location>
</feature>
<dbReference type="OrthoDB" id="162894at2759"/>
<keyword evidence="4" id="KW-0418">Kinase</keyword>
<feature type="compositionally biased region" description="Low complexity" evidence="2">
    <location>
        <begin position="1103"/>
        <end position="1121"/>
    </location>
</feature>
<feature type="region of interest" description="Disordered" evidence="2">
    <location>
        <begin position="277"/>
        <end position="297"/>
    </location>
</feature>
<dbReference type="Proteomes" id="UP000037751">
    <property type="component" value="Unassembled WGS sequence"/>
</dbReference>
<dbReference type="SMART" id="SM00448">
    <property type="entry name" value="REC"/>
    <property type="match status" value="1"/>
</dbReference>
<proteinExistence type="predicted"/>
<feature type="region of interest" description="Disordered" evidence="2">
    <location>
        <begin position="1021"/>
        <end position="1045"/>
    </location>
</feature>
<feature type="compositionally biased region" description="Basic and acidic residues" evidence="2">
    <location>
        <begin position="1021"/>
        <end position="1037"/>
    </location>
</feature>
<feature type="compositionally biased region" description="Low complexity" evidence="2">
    <location>
        <begin position="1141"/>
        <end position="1158"/>
    </location>
</feature>
<feature type="compositionally biased region" description="Basic and acidic residues" evidence="2">
    <location>
        <begin position="475"/>
        <end position="492"/>
    </location>
</feature>
<keyword evidence="4" id="KW-0808">Transferase</keyword>
<comment type="caution">
    <text evidence="4">The sequence shown here is derived from an EMBL/GenBank/DDBJ whole genome shotgun (WGS) entry which is preliminary data.</text>
</comment>
<feature type="compositionally biased region" description="Basic and acidic residues" evidence="2">
    <location>
        <begin position="38"/>
        <end position="48"/>
    </location>
</feature>